<comment type="cofactor">
    <cofactor evidence="1">
        <name>[4Fe-4S] cluster</name>
        <dbReference type="ChEBI" id="CHEBI:49883"/>
    </cofactor>
</comment>
<dbReference type="SFLD" id="SFLDG01082">
    <property type="entry name" value="B12-binding_domain_containing"/>
    <property type="match status" value="1"/>
</dbReference>
<keyword evidence="2" id="KW-0949">S-adenosyl-L-methionine</keyword>
<keyword evidence="4" id="KW-0408">Iron</keyword>
<evidence type="ECO:0000259" key="6">
    <source>
        <dbReference type="PROSITE" id="PS51918"/>
    </source>
</evidence>
<dbReference type="PROSITE" id="PS51918">
    <property type="entry name" value="RADICAL_SAM"/>
    <property type="match status" value="1"/>
</dbReference>
<evidence type="ECO:0000256" key="4">
    <source>
        <dbReference type="ARBA" id="ARBA00023004"/>
    </source>
</evidence>
<evidence type="ECO:0000256" key="2">
    <source>
        <dbReference type="ARBA" id="ARBA00022691"/>
    </source>
</evidence>
<evidence type="ECO:0000256" key="5">
    <source>
        <dbReference type="ARBA" id="ARBA00023014"/>
    </source>
</evidence>
<name>A0ABS4KVW8_9CLOT</name>
<gene>
    <name evidence="7" type="ORF">J2Z42_002923</name>
</gene>
<protein>
    <submittedName>
        <fullName evidence="7">Radical SAM superfamily enzyme YgiQ (UPF0313 family)</fullName>
    </submittedName>
</protein>
<evidence type="ECO:0000313" key="7">
    <source>
        <dbReference type="EMBL" id="MBP2034188.1"/>
    </source>
</evidence>
<organism evidence="7 8">
    <name type="scientific">Clostridium algifaecis</name>
    <dbReference type="NCBI Taxonomy" id="1472040"/>
    <lineage>
        <taxon>Bacteria</taxon>
        <taxon>Bacillati</taxon>
        <taxon>Bacillota</taxon>
        <taxon>Clostridia</taxon>
        <taxon>Eubacteriales</taxon>
        <taxon>Clostridiaceae</taxon>
        <taxon>Clostridium</taxon>
    </lineage>
</organism>
<accession>A0ABS4KVW8</accession>
<dbReference type="PANTHER" id="PTHR43409">
    <property type="entry name" value="ANAEROBIC MAGNESIUM-PROTOPORPHYRIN IX MONOMETHYL ESTER CYCLASE-RELATED"/>
    <property type="match status" value="1"/>
</dbReference>
<evidence type="ECO:0000313" key="8">
    <source>
        <dbReference type="Proteomes" id="UP001519307"/>
    </source>
</evidence>
<keyword evidence="5" id="KW-0411">Iron-sulfur</keyword>
<keyword evidence="3" id="KW-0479">Metal-binding</keyword>
<evidence type="ECO:0000256" key="1">
    <source>
        <dbReference type="ARBA" id="ARBA00001966"/>
    </source>
</evidence>
<dbReference type="RefSeq" id="WP_209703418.1">
    <property type="nucleotide sequence ID" value="NZ_JAGGLM010000040.1"/>
</dbReference>
<dbReference type="InterPro" id="IPR007197">
    <property type="entry name" value="rSAM"/>
</dbReference>
<dbReference type="Gene3D" id="3.80.30.20">
    <property type="entry name" value="tm_1862 like domain"/>
    <property type="match status" value="1"/>
</dbReference>
<dbReference type="CDD" id="cd01335">
    <property type="entry name" value="Radical_SAM"/>
    <property type="match status" value="1"/>
</dbReference>
<dbReference type="SFLD" id="SFLDG01095">
    <property type="entry name" value="Uncharacterised_Radical_SAM_Su"/>
    <property type="match status" value="1"/>
</dbReference>
<dbReference type="InterPro" id="IPR051198">
    <property type="entry name" value="BchE-like"/>
</dbReference>
<dbReference type="InterPro" id="IPR058240">
    <property type="entry name" value="rSAM_sf"/>
</dbReference>
<feature type="domain" description="Radical SAM core" evidence="6">
    <location>
        <begin position="9"/>
        <end position="246"/>
    </location>
</feature>
<dbReference type="Pfam" id="PF04055">
    <property type="entry name" value="Radical_SAM"/>
    <property type="match status" value="1"/>
</dbReference>
<dbReference type="EMBL" id="JAGGLM010000040">
    <property type="protein sequence ID" value="MBP2034188.1"/>
    <property type="molecule type" value="Genomic_DNA"/>
</dbReference>
<dbReference type="PROSITE" id="PS51257">
    <property type="entry name" value="PROKAR_LIPOPROTEIN"/>
    <property type="match status" value="1"/>
</dbReference>
<dbReference type="SFLD" id="SFLDS00029">
    <property type="entry name" value="Radical_SAM"/>
    <property type="match status" value="1"/>
</dbReference>
<evidence type="ECO:0000256" key="3">
    <source>
        <dbReference type="ARBA" id="ARBA00022723"/>
    </source>
</evidence>
<reference evidence="7 8" key="1">
    <citation type="submission" date="2021-03" db="EMBL/GenBank/DDBJ databases">
        <title>Genomic Encyclopedia of Type Strains, Phase IV (KMG-IV): sequencing the most valuable type-strain genomes for metagenomic binning, comparative biology and taxonomic classification.</title>
        <authorList>
            <person name="Goeker M."/>
        </authorList>
    </citation>
    <scope>NUCLEOTIDE SEQUENCE [LARGE SCALE GENOMIC DNA]</scope>
    <source>
        <strain evidence="7 8">DSM 28783</strain>
    </source>
</reference>
<dbReference type="PANTHER" id="PTHR43409:SF4">
    <property type="entry name" value="RADICAL SAM SUPERFAMILY PROTEIN"/>
    <property type="match status" value="1"/>
</dbReference>
<sequence>MKYEGIVYRPPSEAYSLIIQVTIGCSHNKCSFCSMYKNKKFRIRKLEEIYEDLYEARAMYSHVERIFLADGDALVLSMENLRCILLKIKELFPECKRVTSYAAPGDILRKSVHEIRELKELGISMLYMGIESGSDTILKEIQKGVTSSQIIEAGKKIKGSGVKLSVTFISGIGGKYKWKENALESAKVISAIDPDYVGLLTLMVEKGTQIYENINCGKFELLPPEEVMLETRELVKKIHATNCVFRSNHASNYINLAGTLSKDRDNIIALIDSVLEGKHGYKPERFRAL</sequence>
<dbReference type="InterPro" id="IPR023404">
    <property type="entry name" value="rSAM_horseshoe"/>
</dbReference>
<dbReference type="InterPro" id="IPR006638">
    <property type="entry name" value="Elp3/MiaA/NifB-like_rSAM"/>
</dbReference>
<dbReference type="SUPFAM" id="SSF102114">
    <property type="entry name" value="Radical SAM enzymes"/>
    <property type="match status" value="1"/>
</dbReference>
<dbReference type="Proteomes" id="UP001519307">
    <property type="component" value="Unassembled WGS sequence"/>
</dbReference>
<dbReference type="SMART" id="SM00729">
    <property type="entry name" value="Elp3"/>
    <property type="match status" value="1"/>
</dbReference>
<proteinExistence type="predicted"/>
<comment type="caution">
    <text evidence="7">The sequence shown here is derived from an EMBL/GenBank/DDBJ whole genome shotgun (WGS) entry which is preliminary data.</text>
</comment>
<keyword evidence="8" id="KW-1185">Reference proteome</keyword>